<evidence type="ECO:0000256" key="2">
    <source>
        <dbReference type="ARBA" id="ARBA00022741"/>
    </source>
</evidence>
<dbReference type="SMART" id="SM00382">
    <property type="entry name" value="AAA"/>
    <property type="match status" value="1"/>
</dbReference>
<evidence type="ECO:0000256" key="1">
    <source>
        <dbReference type="ARBA" id="ARBA00006914"/>
    </source>
</evidence>
<keyword evidence="2" id="KW-0547">Nucleotide-binding</keyword>
<dbReference type="Pfam" id="PF22977">
    <property type="entry name" value="WHD"/>
    <property type="match status" value="1"/>
</dbReference>
<dbReference type="Proteomes" id="UP000828924">
    <property type="component" value="Chromosome"/>
</dbReference>
<reference evidence="6 7" key="1">
    <citation type="submission" date="2021-03" db="EMBL/GenBank/DDBJ databases">
        <title>Complete genome of Streptomyces formicae strain 1H-GS9 (DSM 100524).</title>
        <authorList>
            <person name="Atanasov K.E."/>
            <person name="Altabella T."/>
            <person name="Ferrer A."/>
        </authorList>
    </citation>
    <scope>NUCLEOTIDE SEQUENCE [LARGE SCALE GENOMIC DNA]</scope>
    <source>
        <strain evidence="6 7">1H-GS9</strain>
    </source>
</reference>
<dbReference type="CDD" id="cd19481">
    <property type="entry name" value="RecA-like_protease"/>
    <property type="match status" value="1"/>
</dbReference>
<dbReference type="InterPro" id="IPR003959">
    <property type="entry name" value="ATPase_AAA_core"/>
</dbReference>
<dbReference type="InterPro" id="IPR027417">
    <property type="entry name" value="P-loop_NTPase"/>
</dbReference>
<dbReference type="Pfam" id="PF00004">
    <property type="entry name" value="AAA"/>
    <property type="match status" value="1"/>
</dbReference>
<accession>A0ABY3WNQ2</accession>
<feature type="region of interest" description="Disordered" evidence="4">
    <location>
        <begin position="671"/>
        <end position="694"/>
    </location>
</feature>
<dbReference type="InterPro" id="IPR050221">
    <property type="entry name" value="26S_Proteasome_ATPase"/>
</dbReference>
<evidence type="ECO:0000256" key="4">
    <source>
        <dbReference type="SAM" id="MobiDB-lite"/>
    </source>
</evidence>
<feature type="domain" description="AAA+ ATPase" evidence="5">
    <location>
        <begin position="463"/>
        <end position="595"/>
    </location>
</feature>
<keyword evidence="7" id="KW-1185">Reference proteome</keyword>
<proteinExistence type="inferred from homology"/>
<dbReference type="Gene3D" id="3.40.50.300">
    <property type="entry name" value="P-loop containing nucleotide triphosphate hydrolases"/>
    <property type="match status" value="1"/>
</dbReference>
<evidence type="ECO:0000313" key="6">
    <source>
        <dbReference type="EMBL" id="UNM13211.1"/>
    </source>
</evidence>
<dbReference type="EMBL" id="CP071872">
    <property type="protein sequence ID" value="UNM13211.1"/>
    <property type="molecule type" value="Genomic_DNA"/>
</dbReference>
<evidence type="ECO:0000259" key="5">
    <source>
        <dbReference type="SMART" id="SM00382"/>
    </source>
</evidence>
<evidence type="ECO:0000256" key="3">
    <source>
        <dbReference type="ARBA" id="ARBA00022840"/>
    </source>
</evidence>
<name>A0ABY3WNQ2_9ACTN</name>
<keyword evidence="3 6" id="KW-0067">ATP-binding</keyword>
<dbReference type="InterPro" id="IPR003593">
    <property type="entry name" value="AAA+_ATPase"/>
</dbReference>
<dbReference type="InterPro" id="IPR054472">
    <property type="entry name" value="WHD"/>
</dbReference>
<gene>
    <name evidence="6" type="ORF">J4032_18470</name>
</gene>
<organism evidence="6 7">
    <name type="scientific">Streptomyces formicae</name>
    <dbReference type="NCBI Taxonomy" id="1616117"/>
    <lineage>
        <taxon>Bacteria</taxon>
        <taxon>Bacillati</taxon>
        <taxon>Actinomycetota</taxon>
        <taxon>Actinomycetes</taxon>
        <taxon>Kitasatosporales</taxon>
        <taxon>Streptomycetaceae</taxon>
        <taxon>Streptomyces</taxon>
    </lineage>
</organism>
<dbReference type="PANTHER" id="PTHR23073">
    <property type="entry name" value="26S PROTEASOME REGULATORY SUBUNIT"/>
    <property type="match status" value="1"/>
</dbReference>
<dbReference type="SUPFAM" id="SSF52540">
    <property type="entry name" value="P-loop containing nucleoside triphosphate hydrolases"/>
    <property type="match status" value="1"/>
</dbReference>
<evidence type="ECO:0000313" key="7">
    <source>
        <dbReference type="Proteomes" id="UP000828924"/>
    </source>
</evidence>
<sequence>MLERRIHRMVAPDSAASQDAAAGVWEQMYVSQDEVVRLLQEPSVWPVGPDADERRLLQRVEEAADAAEAAGHRLPLRDLARAFALTEQDVAILLVALAPHLDSRYERFYGYLNHGAAGCHATVDTALRLTGQPAASGAVRSRITSGPAARYGLWKLADEDRPFLTRSLQAADRVVAHLLAQDVTDPTITALVSSPVLRPLETASLRGHTDRLETALAGQQVVYLRGPETHQADGITADQALNALTGTAPLTVDLSLLAREADPAGILIAIAREAKLRDHGLRAGPVEALGEEAARLLPLLIRLCEPLTPLVLTGGIPWRLGWSPVPVQEMDPPAWTSAERAQAWRQALGDPAVVLEEHESVVQAMAPYSLGPQDITRAVESARVRAEIDRVPLDARLLQAAARRQYASDFGRLARRIRPAATWDDLVVPETVLTQLHDLTRRARFREHVLTAWRMRPGDGRGHSVCALFTGGSGTGKTLAAEVVAADIGLDLYVINLATVVDKYIGETEKNLERLFTTAEQANAVLFFDEADAIFGKRSETKDAHDRYANIETAYLLQRLERYDGVAILASNLFTNIDQAFIRRFDMITHFPKPDENLRRELWDRCLGHDVPRDDGLDLEHLARTFDLAGGDIRCCTTTAAYQAAETNQPITTHTLLQAIRHEYTKIGRLVDTEKFTPPPEPRQDSRRVGQLDG</sequence>
<dbReference type="GO" id="GO:0005524">
    <property type="term" value="F:ATP binding"/>
    <property type="evidence" value="ECO:0007669"/>
    <property type="project" value="UniProtKB-KW"/>
</dbReference>
<protein>
    <submittedName>
        <fullName evidence="6">ATP-binding protein</fullName>
    </submittedName>
</protein>
<feature type="compositionally biased region" description="Basic and acidic residues" evidence="4">
    <location>
        <begin position="682"/>
        <end position="694"/>
    </location>
</feature>
<comment type="similarity">
    <text evidence="1">Belongs to the AAA ATPase family.</text>
</comment>